<feature type="chain" id="PRO_5045970896" evidence="1">
    <location>
        <begin position="22"/>
        <end position="176"/>
    </location>
</feature>
<dbReference type="Pfam" id="PF14059">
    <property type="entry name" value="DUF4251"/>
    <property type="match status" value="1"/>
</dbReference>
<keyword evidence="3" id="KW-1185">Reference proteome</keyword>
<protein>
    <submittedName>
        <fullName evidence="2">DUF4251 domain-containing protein</fullName>
    </submittedName>
</protein>
<keyword evidence="1" id="KW-0732">Signal</keyword>
<comment type="caution">
    <text evidence="2">The sequence shown here is derived from an EMBL/GenBank/DDBJ whole genome shotgun (WGS) entry which is preliminary data.</text>
</comment>
<dbReference type="Proteomes" id="UP001517247">
    <property type="component" value="Unassembled WGS sequence"/>
</dbReference>
<organism evidence="2 3">
    <name type="scientific">Pedobacter ureilyticus</name>
    <dbReference type="NCBI Taxonomy" id="1393051"/>
    <lineage>
        <taxon>Bacteria</taxon>
        <taxon>Pseudomonadati</taxon>
        <taxon>Bacteroidota</taxon>
        <taxon>Sphingobacteriia</taxon>
        <taxon>Sphingobacteriales</taxon>
        <taxon>Sphingobacteriaceae</taxon>
        <taxon>Pedobacter</taxon>
    </lineage>
</organism>
<dbReference type="EMBL" id="SSHJ02000005">
    <property type="protein sequence ID" value="MFN0255327.1"/>
    <property type="molecule type" value="Genomic_DNA"/>
</dbReference>
<accession>A0ABW9J7T5</accession>
<evidence type="ECO:0000313" key="3">
    <source>
        <dbReference type="Proteomes" id="UP001517247"/>
    </source>
</evidence>
<dbReference type="Gene3D" id="2.40.128.410">
    <property type="match status" value="1"/>
</dbReference>
<name>A0ABW9J7T5_9SPHI</name>
<dbReference type="InterPro" id="IPR025347">
    <property type="entry name" value="DUF4251"/>
</dbReference>
<evidence type="ECO:0000256" key="1">
    <source>
        <dbReference type="SAM" id="SignalP"/>
    </source>
</evidence>
<gene>
    <name evidence="2" type="ORF">E6A44_007065</name>
</gene>
<sequence length="176" mass="19481">MNRLKTIFAAALAFVSVNAIAQTDKATTAKIVEAKTYTFVARSATPLNVQDISAIMSRMPGNMQGGTINLNETYYEVKVTPDSVVAFLPYYGRSFTAPIGQNEGGIKFNSKKFDYKGTKGRKRGWDIVIEPKDAKENFRLALNIGDEGYATLSLNSNAKQSITYQGYLKENENKEK</sequence>
<reference evidence="2 3" key="1">
    <citation type="submission" date="2024-12" db="EMBL/GenBank/DDBJ databases">
        <authorList>
            <person name="Hu S."/>
        </authorList>
    </citation>
    <scope>NUCLEOTIDE SEQUENCE [LARGE SCALE GENOMIC DNA]</scope>
    <source>
        <strain evidence="2 3">THG-T11</strain>
    </source>
</reference>
<feature type="signal peptide" evidence="1">
    <location>
        <begin position="1"/>
        <end position="21"/>
    </location>
</feature>
<evidence type="ECO:0000313" key="2">
    <source>
        <dbReference type="EMBL" id="MFN0255327.1"/>
    </source>
</evidence>
<dbReference type="RefSeq" id="WP_138722440.1">
    <property type="nucleotide sequence ID" value="NZ_SSHJ02000005.1"/>
</dbReference>
<proteinExistence type="predicted"/>